<reference evidence="4" key="1">
    <citation type="submission" date="2016-10" db="EMBL/GenBank/DDBJ databases">
        <authorList>
            <person name="Benchimol M."/>
            <person name="Almeida L.G."/>
            <person name="Vasconcelos A.T."/>
            <person name="Perreira-Neves A."/>
            <person name="Rosa I.A."/>
            <person name="Tasca T."/>
            <person name="Bogo M.R."/>
            <person name="de Souza W."/>
        </authorList>
    </citation>
    <scope>NUCLEOTIDE SEQUENCE [LARGE SCALE GENOMIC DNA]</scope>
    <source>
        <strain evidence="4">K</strain>
    </source>
</reference>
<keyword evidence="2" id="KW-0472">Membrane</keyword>
<dbReference type="RefSeq" id="XP_068368694.1">
    <property type="nucleotide sequence ID" value="XM_068490979.1"/>
</dbReference>
<keyword evidence="2" id="KW-0812">Transmembrane</keyword>
<gene>
    <name evidence="4" type="ORF">TRFO_02904</name>
</gene>
<protein>
    <submittedName>
        <fullName evidence="4">Exostosin family protein</fullName>
    </submittedName>
</protein>
<feature type="transmembrane region" description="Helical" evidence="2">
    <location>
        <begin position="14"/>
        <end position="37"/>
    </location>
</feature>
<evidence type="ECO:0000313" key="5">
    <source>
        <dbReference type="Proteomes" id="UP000179807"/>
    </source>
</evidence>
<keyword evidence="2" id="KW-1133">Transmembrane helix</keyword>
<feature type="domain" description="Exostosin GT47" evidence="3">
    <location>
        <begin position="62"/>
        <end position="341"/>
    </location>
</feature>
<organism evidence="4 5">
    <name type="scientific">Tritrichomonas foetus</name>
    <dbReference type="NCBI Taxonomy" id="1144522"/>
    <lineage>
        <taxon>Eukaryota</taxon>
        <taxon>Metamonada</taxon>
        <taxon>Parabasalia</taxon>
        <taxon>Tritrichomonadida</taxon>
        <taxon>Tritrichomonadidae</taxon>
        <taxon>Tritrichomonas</taxon>
    </lineage>
</organism>
<dbReference type="GO" id="GO:0016757">
    <property type="term" value="F:glycosyltransferase activity"/>
    <property type="evidence" value="ECO:0007669"/>
    <property type="project" value="InterPro"/>
</dbReference>
<dbReference type="VEuPathDB" id="TrichDB:TRFO_02904"/>
<sequence>MIERKKSYPRIARLTRFLVLLSSPIILLQIALFYISFRSRQKTEIECDPFTNHYHFLKDVEPPLRFFIYNFTDSKFKDLQIYTQRKKVNKVEYYFEPYLLSYIKNNCILTNNPNETDLFYIPIYFSMTMFTDGRFPIESLLGRLDYYSKNGGLDHLIVFNIFAFWRATIQEKYEHILPCMMSFADVNWDLSIRYPLLMPRFTLLPYSSLNKLSIHRNFNRNALLFYIGSTLLSTFNEFSCEMRTEILEYASKLNFSQIFVKERGKNPDDLTNGFAIERMMHESQFCLVPLGDSPSSKRIYDSFNALCIPIIISDYIRFPFENIFINYSKILLQISMKNYQNDLPLILSASNTKIIEKMQNSINTINKFFYLKEKNIKPNSIFWAWAVNHYIKLSFISSSMRRDSLIKCSFLELDEK</sequence>
<dbReference type="InterPro" id="IPR040911">
    <property type="entry name" value="Exostosin_GT47"/>
</dbReference>
<dbReference type="GeneID" id="94825683"/>
<evidence type="ECO:0000256" key="1">
    <source>
        <dbReference type="ARBA" id="ARBA00010271"/>
    </source>
</evidence>
<dbReference type="PANTHER" id="PTHR11062">
    <property type="entry name" value="EXOSTOSIN HEPARAN SULFATE GLYCOSYLTRANSFERASE -RELATED"/>
    <property type="match status" value="1"/>
</dbReference>
<evidence type="ECO:0000313" key="4">
    <source>
        <dbReference type="EMBL" id="OHT15558.1"/>
    </source>
</evidence>
<evidence type="ECO:0000256" key="2">
    <source>
        <dbReference type="SAM" id="Phobius"/>
    </source>
</evidence>
<proteinExistence type="inferred from homology"/>
<dbReference type="Proteomes" id="UP000179807">
    <property type="component" value="Unassembled WGS sequence"/>
</dbReference>
<name>A0A1J4L0Q9_9EUKA</name>
<comment type="caution">
    <text evidence="4">The sequence shown here is derived from an EMBL/GenBank/DDBJ whole genome shotgun (WGS) entry which is preliminary data.</text>
</comment>
<dbReference type="EMBL" id="MLAK01000217">
    <property type="protein sequence ID" value="OHT15558.1"/>
    <property type="molecule type" value="Genomic_DNA"/>
</dbReference>
<dbReference type="Pfam" id="PF03016">
    <property type="entry name" value="Exostosin_GT47"/>
    <property type="match status" value="1"/>
</dbReference>
<dbReference type="PANTHER" id="PTHR11062:SF281">
    <property type="entry name" value="EXOSTOSIN-LIKE 2"/>
    <property type="match status" value="1"/>
</dbReference>
<dbReference type="OrthoDB" id="1924787at2759"/>
<dbReference type="InterPro" id="IPR004263">
    <property type="entry name" value="Exostosin"/>
</dbReference>
<evidence type="ECO:0000259" key="3">
    <source>
        <dbReference type="Pfam" id="PF03016"/>
    </source>
</evidence>
<keyword evidence="5" id="KW-1185">Reference proteome</keyword>
<comment type="similarity">
    <text evidence="1">Belongs to the glycosyltransferase 47 family.</text>
</comment>
<accession>A0A1J4L0Q9</accession>
<dbReference type="AlphaFoldDB" id="A0A1J4L0Q9"/>